<protein>
    <submittedName>
        <fullName evidence="3">Imidazolonepropionase</fullName>
    </submittedName>
</protein>
<accession>A0A1H2DZX3</accession>
<dbReference type="RefSeq" id="WP_172830076.1">
    <property type="nucleotide sequence ID" value="NZ_LT629787.1"/>
</dbReference>
<dbReference type="InterPro" id="IPR006680">
    <property type="entry name" value="Amidohydro-rel"/>
</dbReference>
<dbReference type="Pfam" id="PF01979">
    <property type="entry name" value="Amidohydro_1"/>
    <property type="match status" value="1"/>
</dbReference>
<keyword evidence="4" id="KW-1185">Reference proteome</keyword>
<organism evidence="3 4">
    <name type="scientific">Halopseudomonas salegens</name>
    <dbReference type="NCBI Taxonomy" id="1434072"/>
    <lineage>
        <taxon>Bacteria</taxon>
        <taxon>Pseudomonadati</taxon>
        <taxon>Pseudomonadota</taxon>
        <taxon>Gammaproteobacteria</taxon>
        <taxon>Pseudomonadales</taxon>
        <taxon>Pseudomonadaceae</taxon>
        <taxon>Halopseudomonas</taxon>
    </lineage>
</organism>
<feature type="signal peptide" evidence="1">
    <location>
        <begin position="1"/>
        <end position="25"/>
    </location>
</feature>
<evidence type="ECO:0000313" key="4">
    <source>
        <dbReference type="Proteomes" id="UP000243924"/>
    </source>
</evidence>
<dbReference type="Gene3D" id="2.30.40.10">
    <property type="entry name" value="Urease, subunit C, domain 1"/>
    <property type="match status" value="1"/>
</dbReference>
<dbReference type="Gene3D" id="3.20.20.140">
    <property type="entry name" value="Metal-dependent hydrolases"/>
    <property type="match status" value="1"/>
</dbReference>
<reference evidence="4" key="1">
    <citation type="submission" date="2016-10" db="EMBL/GenBank/DDBJ databases">
        <authorList>
            <person name="Varghese N."/>
            <person name="Submissions S."/>
        </authorList>
    </citation>
    <scope>NUCLEOTIDE SEQUENCE [LARGE SCALE GENOMIC DNA]</scope>
    <source>
        <strain evidence="4">CECT 8338</strain>
    </source>
</reference>
<dbReference type="InterPro" id="IPR051781">
    <property type="entry name" value="Metallo-dep_Hydrolase"/>
</dbReference>
<evidence type="ECO:0000256" key="1">
    <source>
        <dbReference type="SAM" id="SignalP"/>
    </source>
</evidence>
<dbReference type="InterPro" id="IPR057744">
    <property type="entry name" value="OTAase-like"/>
</dbReference>
<dbReference type="Proteomes" id="UP000243924">
    <property type="component" value="Chromosome I"/>
</dbReference>
<evidence type="ECO:0000313" key="3">
    <source>
        <dbReference type="EMBL" id="SDT88396.1"/>
    </source>
</evidence>
<feature type="domain" description="Amidohydrolase-related" evidence="2">
    <location>
        <begin position="84"/>
        <end position="428"/>
    </location>
</feature>
<dbReference type="STRING" id="1434072.SAMN05216210_0163"/>
<dbReference type="GO" id="GO:0016810">
    <property type="term" value="F:hydrolase activity, acting on carbon-nitrogen (but not peptide) bonds"/>
    <property type="evidence" value="ECO:0007669"/>
    <property type="project" value="InterPro"/>
</dbReference>
<dbReference type="CDD" id="cd01299">
    <property type="entry name" value="Met_dep_hydrolase_A"/>
    <property type="match status" value="1"/>
</dbReference>
<dbReference type="AlphaFoldDB" id="A0A1H2DZX3"/>
<gene>
    <name evidence="3" type="ORF">SAMN05216210_0163</name>
</gene>
<dbReference type="InterPro" id="IPR011059">
    <property type="entry name" value="Metal-dep_hydrolase_composite"/>
</dbReference>
<keyword evidence="1" id="KW-0732">Signal</keyword>
<feature type="chain" id="PRO_5009272554" evidence="1">
    <location>
        <begin position="26"/>
        <end position="447"/>
    </location>
</feature>
<dbReference type="InterPro" id="IPR032466">
    <property type="entry name" value="Metal_Hydrolase"/>
</dbReference>
<dbReference type="PANTHER" id="PTHR43135">
    <property type="entry name" value="ALPHA-D-RIBOSE 1-METHYLPHOSPHONATE 5-TRIPHOSPHATE DIPHOSPHATASE"/>
    <property type="match status" value="1"/>
</dbReference>
<evidence type="ECO:0000259" key="2">
    <source>
        <dbReference type="Pfam" id="PF01979"/>
    </source>
</evidence>
<dbReference type="SUPFAM" id="SSF51556">
    <property type="entry name" value="Metallo-dependent hydrolases"/>
    <property type="match status" value="1"/>
</dbReference>
<proteinExistence type="predicted"/>
<dbReference type="PANTHER" id="PTHR43135:SF3">
    <property type="entry name" value="ALPHA-D-RIBOSE 1-METHYLPHOSPHONATE 5-TRIPHOSPHATE DIPHOSPHATASE"/>
    <property type="match status" value="1"/>
</dbReference>
<dbReference type="EMBL" id="LT629787">
    <property type="protein sequence ID" value="SDT88396.1"/>
    <property type="molecule type" value="Genomic_DNA"/>
</dbReference>
<name>A0A1H2DZX3_9GAMM</name>
<dbReference type="SUPFAM" id="SSF51338">
    <property type="entry name" value="Composite domain of metallo-dependent hydrolases"/>
    <property type="match status" value="2"/>
</dbReference>
<sequence>MIRLRCLLPSCILMLSFSLSLPATAASDGLLLEDVYLFDGQSAERSQQRVNVLVRNGLIEEISSASIALESTDNLTVIDGDGRTLMPGLIDAHWHSTLVKPSSVTALTADIAYIHLLAGAVGDATLMRGFTSVRDMGGPSFGLRRAIDEGVISGPRIFPSGAMISQTGGHGDFRLPHEVPTAGNAPLSYPDQVRVTAIADGADAVLKRTREQLMLGATQIKLMAGGGVSSMYDPLDVTQYTRDELRAAVMAAENWGTYVAVHAYTSRAVSMALEAGVKSIEHGQLVDEDTVKLMASKEAWWSLQPFIDNELSNPQTGPSRLKQQMVHQGTDRAFDLAKKHDVKVAFGTDMLGTGNLGENQNALLVSMQRWYSPGEVLQIATANNGALIGLAGPRYPLAGPLGILVEGAVADMLLVEGDPTADLSLIADPEQNFRLIIKNGVIHKNTL</sequence>